<evidence type="ECO:0000256" key="12">
    <source>
        <dbReference type="ARBA" id="ARBA00047860"/>
    </source>
</evidence>
<comment type="catalytic activity">
    <reaction evidence="12">
        <text>L-saccharopine + NAD(+) + H2O = L-lysine + 2-oxoglutarate + NADH + H(+)</text>
        <dbReference type="Rhea" id="RHEA:12440"/>
        <dbReference type="ChEBI" id="CHEBI:15377"/>
        <dbReference type="ChEBI" id="CHEBI:15378"/>
        <dbReference type="ChEBI" id="CHEBI:16810"/>
        <dbReference type="ChEBI" id="CHEBI:32551"/>
        <dbReference type="ChEBI" id="CHEBI:57540"/>
        <dbReference type="ChEBI" id="CHEBI:57945"/>
        <dbReference type="ChEBI" id="CHEBI:57951"/>
        <dbReference type="EC" id="1.5.1.7"/>
    </reaction>
</comment>
<evidence type="ECO:0000256" key="2">
    <source>
        <dbReference type="ARBA" id="ARBA00005689"/>
    </source>
</evidence>
<dbReference type="FunFam" id="3.40.50.720:FF:000217">
    <property type="entry name" value="Saccharopine dehydrogenase [NAD(+), L-lysine-forming]"/>
    <property type="match status" value="1"/>
</dbReference>
<dbReference type="SUPFAM" id="SSF51735">
    <property type="entry name" value="NAD(P)-binding Rossmann-fold domains"/>
    <property type="match status" value="1"/>
</dbReference>
<dbReference type="PANTHER" id="PTHR11133:SF23">
    <property type="entry name" value="SACCHAROPINE DEHYDROGENASE [NAD(+), L-LYSINE-FORMING]"/>
    <property type="match status" value="1"/>
</dbReference>
<name>A0A0B7KE54_BIOOC</name>
<evidence type="ECO:0000313" key="14">
    <source>
        <dbReference type="EMBL" id="CEO55369.1"/>
    </source>
</evidence>
<comment type="subunit">
    <text evidence="3">Monomer.</text>
</comment>
<evidence type="ECO:0000256" key="6">
    <source>
        <dbReference type="ARBA" id="ARBA00022605"/>
    </source>
</evidence>
<keyword evidence="9" id="KW-0457">Lysine biosynthesis</keyword>
<comment type="pathway">
    <text evidence="1">Amino-acid biosynthesis; L-lysine biosynthesis via AAA pathway; L-lysine from L-alpha-aminoadipate (fungal route): step 3/3.</text>
</comment>
<evidence type="ECO:0000256" key="10">
    <source>
        <dbReference type="ARBA" id="ARBA00023157"/>
    </source>
</evidence>
<organism evidence="14">
    <name type="scientific">Bionectria ochroleuca</name>
    <name type="common">Gliocladium roseum</name>
    <dbReference type="NCBI Taxonomy" id="29856"/>
    <lineage>
        <taxon>Eukaryota</taxon>
        <taxon>Fungi</taxon>
        <taxon>Dikarya</taxon>
        <taxon>Ascomycota</taxon>
        <taxon>Pezizomycotina</taxon>
        <taxon>Sordariomycetes</taxon>
        <taxon>Hypocreomycetidae</taxon>
        <taxon>Hypocreales</taxon>
        <taxon>Bionectriaceae</taxon>
        <taxon>Clonostachys</taxon>
    </lineage>
</organism>
<dbReference type="GO" id="GO:0005737">
    <property type="term" value="C:cytoplasm"/>
    <property type="evidence" value="ECO:0007669"/>
    <property type="project" value="TreeGrafter"/>
</dbReference>
<dbReference type="AlphaFoldDB" id="A0A0B7KE54"/>
<evidence type="ECO:0000256" key="9">
    <source>
        <dbReference type="ARBA" id="ARBA00023154"/>
    </source>
</evidence>
<protein>
    <recommendedName>
        <fullName evidence="5">Saccharopine dehydrogenase [NAD(+), L-lysine-forming]</fullName>
        <ecNumber evidence="4">1.5.1.7</ecNumber>
    </recommendedName>
    <alternativeName>
        <fullName evidence="11">Lysine--2-oxoglutarate reductase</fullName>
    </alternativeName>
</protein>
<dbReference type="GO" id="GO:0019878">
    <property type="term" value="P:lysine biosynthetic process via aminoadipic acid"/>
    <property type="evidence" value="ECO:0007669"/>
    <property type="project" value="TreeGrafter"/>
</dbReference>
<dbReference type="EMBL" id="CDPU01000051">
    <property type="protein sequence ID" value="CEO55369.1"/>
    <property type="molecule type" value="Genomic_DNA"/>
</dbReference>
<evidence type="ECO:0000256" key="7">
    <source>
        <dbReference type="ARBA" id="ARBA00023002"/>
    </source>
</evidence>
<keyword evidence="10" id="KW-1015">Disulfide bond</keyword>
<feature type="domain" description="Alanine dehydrogenase/pyridine nucleotide transhydrogenase NAD(H)-binding" evidence="13">
    <location>
        <begin position="92"/>
        <end position="232"/>
    </location>
</feature>
<dbReference type="GO" id="GO:0004754">
    <property type="term" value="F:saccharopine dehydrogenase (NAD+, L-lysine-forming) activity"/>
    <property type="evidence" value="ECO:0007669"/>
    <property type="project" value="UniProtKB-EC"/>
</dbReference>
<dbReference type="SUPFAM" id="SSF52283">
    <property type="entry name" value="Formate/glycerate dehydrogenase catalytic domain-like"/>
    <property type="match status" value="1"/>
</dbReference>
<keyword evidence="8" id="KW-0520">NAD</keyword>
<accession>A0A0B7KE54</accession>
<reference evidence="14" key="1">
    <citation type="submission" date="2015-01" db="EMBL/GenBank/DDBJ databases">
        <authorList>
            <person name="Durling Mikael"/>
        </authorList>
    </citation>
    <scope>NUCLEOTIDE SEQUENCE</scope>
</reference>
<gene>
    <name evidence="14" type="ORF">BN869_000011427_1</name>
</gene>
<evidence type="ECO:0000259" key="13">
    <source>
        <dbReference type="SMART" id="SM01002"/>
    </source>
</evidence>
<comment type="similarity">
    <text evidence="2">Belongs to the AlaDH/PNT family.</text>
</comment>
<sequence>MSYFPILLRAEQKPLEHRSFSPSVIGSLVKAGHPVSVSRSSTDPNFRRIFDDEEYEAVGATLVPTGTWPNAAPGTLIPRGGFRPQERPSQELVEQIRGDVAVIEKELGRKPTTMVLGALGRCGRDACDLFAAVGLETTDIQETRTPGPYKTIVEHDIFLNAIYLSEPIPPFINQELLAQPGRKLGVVCDVSCDTTNPHNPLPIYSINTTFDEPTVPVVVENDQNKTPLSVISIDHIPSMLPRESSVSFSDGLREALLQLHQKDTYRMWTDAAKLFNEKVAELPEALRAKEA</sequence>
<evidence type="ECO:0000256" key="4">
    <source>
        <dbReference type="ARBA" id="ARBA00012847"/>
    </source>
</evidence>
<dbReference type="InterPro" id="IPR051168">
    <property type="entry name" value="AASS"/>
</dbReference>
<dbReference type="InterPro" id="IPR007698">
    <property type="entry name" value="AlaDH/PNT_NAD(H)-bd"/>
</dbReference>
<keyword evidence="6" id="KW-0028">Amino-acid biosynthesis</keyword>
<evidence type="ECO:0000256" key="8">
    <source>
        <dbReference type="ARBA" id="ARBA00023027"/>
    </source>
</evidence>
<proteinExistence type="inferred from homology"/>
<dbReference type="InterPro" id="IPR036291">
    <property type="entry name" value="NAD(P)-bd_dom_sf"/>
</dbReference>
<evidence type="ECO:0000256" key="3">
    <source>
        <dbReference type="ARBA" id="ARBA00011245"/>
    </source>
</evidence>
<dbReference type="Gene3D" id="3.40.50.720">
    <property type="entry name" value="NAD(P)-binding Rossmann-like Domain"/>
    <property type="match status" value="2"/>
</dbReference>
<dbReference type="EC" id="1.5.1.7" evidence="4"/>
<evidence type="ECO:0000256" key="11">
    <source>
        <dbReference type="ARBA" id="ARBA00033228"/>
    </source>
</evidence>
<evidence type="ECO:0000256" key="1">
    <source>
        <dbReference type="ARBA" id="ARBA00004884"/>
    </source>
</evidence>
<evidence type="ECO:0000256" key="5">
    <source>
        <dbReference type="ARBA" id="ARBA00021221"/>
    </source>
</evidence>
<dbReference type="PANTHER" id="PTHR11133">
    <property type="entry name" value="SACCHAROPINE DEHYDROGENASE"/>
    <property type="match status" value="1"/>
</dbReference>
<dbReference type="SMART" id="SM01002">
    <property type="entry name" value="AlaDh_PNT_C"/>
    <property type="match status" value="1"/>
</dbReference>
<keyword evidence="7" id="KW-0560">Oxidoreductase</keyword>